<sequence>MTDPISPDNIDPQDLDPRQAPEAEAPDSQVPGPDAPTTPEASIADVTAEDITTDATTPESPAASTPDPGAAAFGGSPSSEDDADSDDLGAGAFDTPPAEEAPDAESVSDAEEAPGDDRDPKKAYLGRPELTPLYAMAGLADLAAAVVRDIANEQIAAYRARRAKGEEAVEDLTEKIGETAKDSNAQFNEFLSKAQLRTQELFEQAVAQYEHLADRGRVAVGDVLEAAKQQQKAREEAEKAEPGSTAAGTTGAGTTDAGTTDDTDETTPTSDDAPQA</sequence>
<feature type="compositionally biased region" description="Acidic residues" evidence="1">
    <location>
        <begin position="100"/>
        <end position="114"/>
    </location>
</feature>
<protein>
    <submittedName>
        <fullName evidence="2">Uncharacterized protein</fullName>
    </submittedName>
</protein>
<feature type="region of interest" description="Disordered" evidence="1">
    <location>
        <begin position="1"/>
        <end position="125"/>
    </location>
</feature>
<feature type="region of interest" description="Disordered" evidence="1">
    <location>
        <begin position="226"/>
        <end position="276"/>
    </location>
</feature>
<organism evidence="2 3">
    <name type="scientific">Candidatus Avipropionibacterium avicola</name>
    <dbReference type="NCBI Taxonomy" id="2840701"/>
    <lineage>
        <taxon>Bacteria</taxon>
        <taxon>Bacillati</taxon>
        <taxon>Actinomycetota</taxon>
        <taxon>Actinomycetes</taxon>
        <taxon>Propionibacteriales</taxon>
        <taxon>Propionibacteriaceae</taxon>
        <taxon>Propionibacteriaceae incertae sedis</taxon>
        <taxon>Candidatus Avipropionibacterium</taxon>
    </lineage>
</organism>
<feature type="compositionally biased region" description="Polar residues" evidence="1">
    <location>
        <begin position="53"/>
        <end position="63"/>
    </location>
</feature>
<evidence type="ECO:0000313" key="3">
    <source>
        <dbReference type="Proteomes" id="UP000886842"/>
    </source>
</evidence>
<evidence type="ECO:0000313" key="2">
    <source>
        <dbReference type="EMBL" id="HIT76865.1"/>
    </source>
</evidence>
<dbReference type="AlphaFoldDB" id="A0A9D1H1T4"/>
<reference evidence="2" key="1">
    <citation type="submission" date="2020-10" db="EMBL/GenBank/DDBJ databases">
        <authorList>
            <person name="Gilroy R."/>
        </authorList>
    </citation>
    <scope>NUCLEOTIDE SEQUENCE</scope>
    <source>
        <strain evidence="2">ChiGjej1B1-24693</strain>
    </source>
</reference>
<comment type="caution">
    <text evidence="2">The sequence shown here is derived from an EMBL/GenBank/DDBJ whole genome shotgun (WGS) entry which is preliminary data.</text>
</comment>
<accession>A0A9D1H1T4</accession>
<feature type="compositionally biased region" description="Basic and acidic residues" evidence="1">
    <location>
        <begin position="232"/>
        <end position="241"/>
    </location>
</feature>
<evidence type="ECO:0000256" key="1">
    <source>
        <dbReference type="SAM" id="MobiDB-lite"/>
    </source>
</evidence>
<proteinExistence type="predicted"/>
<reference evidence="2" key="2">
    <citation type="journal article" date="2021" name="PeerJ">
        <title>Extensive microbial diversity within the chicken gut microbiome revealed by metagenomics and culture.</title>
        <authorList>
            <person name="Gilroy R."/>
            <person name="Ravi A."/>
            <person name="Getino M."/>
            <person name="Pursley I."/>
            <person name="Horton D.L."/>
            <person name="Alikhan N.F."/>
            <person name="Baker D."/>
            <person name="Gharbi K."/>
            <person name="Hall N."/>
            <person name="Watson M."/>
            <person name="Adriaenssens E.M."/>
            <person name="Foster-Nyarko E."/>
            <person name="Jarju S."/>
            <person name="Secka A."/>
            <person name="Antonio M."/>
            <person name="Oren A."/>
            <person name="Chaudhuri R.R."/>
            <person name="La Ragione R."/>
            <person name="Hildebrand F."/>
            <person name="Pallen M.J."/>
        </authorList>
    </citation>
    <scope>NUCLEOTIDE SEQUENCE</scope>
    <source>
        <strain evidence="2">ChiGjej1B1-24693</strain>
    </source>
</reference>
<gene>
    <name evidence="2" type="ORF">IAA98_14895</name>
</gene>
<feature type="compositionally biased region" description="Low complexity" evidence="1">
    <location>
        <begin position="266"/>
        <end position="276"/>
    </location>
</feature>
<dbReference type="EMBL" id="DVLP01000429">
    <property type="protein sequence ID" value="HIT76865.1"/>
    <property type="molecule type" value="Genomic_DNA"/>
</dbReference>
<name>A0A9D1H1T4_9ACTN</name>
<feature type="compositionally biased region" description="Low complexity" evidence="1">
    <location>
        <begin position="242"/>
        <end position="258"/>
    </location>
</feature>
<dbReference type="Proteomes" id="UP000886842">
    <property type="component" value="Unassembled WGS sequence"/>
</dbReference>